<feature type="domain" description="HMG box" evidence="5">
    <location>
        <begin position="127"/>
        <end position="196"/>
    </location>
</feature>
<feature type="DNA-binding region" description="HMG box" evidence="4">
    <location>
        <begin position="127"/>
        <end position="196"/>
    </location>
</feature>
<dbReference type="SMART" id="SM00398">
    <property type="entry name" value="HMG"/>
    <property type="match status" value="1"/>
</dbReference>
<keyword evidence="3 4" id="KW-0539">Nucleus</keyword>
<evidence type="ECO:0000259" key="5">
    <source>
        <dbReference type="PROSITE" id="PS50118"/>
    </source>
</evidence>
<accession>A0ABP0VNS1</accession>
<dbReference type="PROSITE" id="PS50118">
    <property type="entry name" value="HMG_BOX_2"/>
    <property type="match status" value="1"/>
</dbReference>
<dbReference type="PANTHER" id="PTHR46261">
    <property type="entry name" value="HIGH MOBILITY GROUP B PROTEIN 4-RELATED"/>
    <property type="match status" value="1"/>
</dbReference>
<protein>
    <recommendedName>
        <fullName evidence="5">HMG box domain-containing protein</fullName>
    </recommendedName>
</protein>
<proteinExistence type="predicted"/>
<dbReference type="Pfam" id="PF00505">
    <property type="entry name" value="HMG_box"/>
    <property type="match status" value="1"/>
</dbReference>
<keyword evidence="2 4" id="KW-0238">DNA-binding</keyword>
<dbReference type="InterPro" id="IPR036910">
    <property type="entry name" value="HMG_box_dom_sf"/>
</dbReference>
<comment type="subcellular location">
    <subcellularLocation>
        <location evidence="1">Nucleus</location>
    </subcellularLocation>
</comment>
<name>A0ABP0VNS1_9BRYO</name>
<evidence type="ECO:0000256" key="2">
    <source>
        <dbReference type="ARBA" id="ARBA00023125"/>
    </source>
</evidence>
<evidence type="ECO:0000256" key="3">
    <source>
        <dbReference type="ARBA" id="ARBA00023242"/>
    </source>
</evidence>
<sequence>MLSAGRFCDLKAKAPHGVPFRPSAETAVRVVNVRESLGLKPPASCGWIGVRDDGTNVSSRRRAAIADRTGKWEPNLGVIGSEVWFTKENVQTKARASNVNGEAASITRTERVGKANKKKLAKDSDMPKRPPSAYLVFMETFRKTFKEENPDVKGVTASAKAGGEKWLQLSDEEKAPYISEAADRKAKYETAMATYKNGSTKQEKGVQN</sequence>
<dbReference type="InterPro" id="IPR009071">
    <property type="entry name" value="HMG_box_dom"/>
</dbReference>
<dbReference type="Proteomes" id="UP001497444">
    <property type="component" value="Chromosome 1"/>
</dbReference>
<dbReference type="PANTHER" id="PTHR46261:SF1">
    <property type="entry name" value="HIGH MOBILITY GROUP B PROTEIN 1"/>
    <property type="match status" value="1"/>
</dbReference>
<dbReference type="CDD" id="cd22005">
    <property type="entry name" value="HMG-box_AtHMGB1-like"/>
    <property type="match status" value="1"/>
</dbReference>
<evidence type="ECO:0000313" key="6">
    <source>
        <dbReference type="EMBL" id="CAK9255989.1"/>
    </source>
</evidence>
<dbReference type="SUPFAM" id="SSF47095">
    <property type="entry name" value="HMG-box"/>
    <property type="match status" value="1"/>
</dbReference>
<dbReference type="EMBL" id="OZ020096">
    <property type="protein sequence ID" value="CAK9255989.1"/>
    <property type="molecule type" value="Genomic_DNA"/>
</dbReference>
<dbReference type="Gene3D" id="1.10.30.10">
    <property type="entry name" value="High mobility group box domain"/>
    <property type="match status" value="1"/>
</dbReference>
<organism evidence="6 7">
    <name type="scientific">Sphagnum jensenii</name>
    <dbReference type="NCBI Taxonomy" id="128206"/>
    <lineage>
        <taxon>Eukaryota</taxon>
        <taxon>Viridiplantae</taxon>
        <taxon>Streptophyta</taxon>
        <taxon>Embryophyta</taxon>
        <taxon>Bryophyta</taxon>
        <taxon>Sphagnophytina</taxon>
        <taxon>Sphagnopsida</taxon>
        <taxon>Sphagnales</taxon>
        <taxon>Sphagnaceae</taxon>
        <taxon>Sphagnum</taxon>
    </lineage>
</organism>
<keyword evidence="7" id="KW-1185">Reference proteome</keyword>
<dbReference type="InterPro" id="IPR031061">
    <property type="entry name" value="HMGB_plant"/>
</dbReference>
<gene>
    <name evidence="6" type="ORF">CSSPJE1EN1_LOCUS1467</name>
</gene>
<evidence type="ECO:0000256" key="1">
    <source>
        <dbReference type="ARBA" id="ARBA00004123"/>
    </source>
</evidence>
<evidence type="ECO:0000313" key="7">
    <source>
        <dbReference type="Proteomes" id="UP001497444"/>
    </source>
</evidence>
<reference evidence="6 7" key="1">
    <citation type="submission" date="2024-02" db="EMBL/GenBank/DDBJ databases">
        <authorList>
            <consortium name="ELIXIR-Norway"/>
            <consortium name="Elixir Norway"/>
        </authorList>
    </citation>
    <scope>NUCLEOTIDE SEQUENCE [LARGE SCALE GENOMIC DNA]</scope>
</reference>
<evidence type="ECO:0000256" key="4">
    <source>
        <dbReference type="PROSITE-ProRule" id="PRU00267"/>
    </source>
</evidence>